<dbReference type="GO" id="GO:0016301">
    <property type="term" value="F:kinase activity"/>
    <property type="evidence" value="ECO:0007669"/>
    <property type="project" value="UniProtKB-KW"/>
</dbReference>
<evidence type="ECO:0000313" key="5">
    <source>
        <dbReference type="EMBL" id="MFC0263235.1"/>
    </source>
</evidence>
<name>A0ABV6FVA3_9BACT</name>
<dbReference type="InterPro" id="IPR036129">
    <property type="entry name" value="Glycerate_kinase_sf"/>
</dbReference>
<dbReference type="EMBL" id="JBHLWI010000030">
    <property type="protein sequence ID" value="MFC0263235.1"/>
    <property type="molecule type" value="Genomic_DNA"/>
</dbReference>
<proteinExistence type="inferred from homology"/>
<keyword evidence="3 4" id="KW-0418">Kinase</keyword>
<keyword evidence="2 4" id="KW-0808">Transferase</keyword>
<evidence type="ECO:0000256" key="2">
    <source>
        <dbReference type="ARBA" id="ARBA00022679"/>
    </source>
</evidence>
<dbReference type="PANTHER" id="PTHR21599">
    <property type="entry name" value="GLYCERATE KINASE"/>
    <property type="match status" value="1"/>
</dbReference>
<dbReference type="InterPro" id="IPR004381">
    <property type="entry name" value="Glycerate_kinase"/>
</dbReference>
<dbReference type="Proteomes" id="UP001589797">
    <property type="component" value="Unassembled WGS sequence"/>
</dbReference>
<comment type="caution">
    <text evidence="5">The sequence shown here is derived from an EMBL/GenBank/DDBJ whole genome shotgun (WGS) entry which is preliminary data.</text>
</comment>
<dbReference type="Pfam" id="PF02595">
    <property type="entry name" value="Gly_kinase"/>
    <property type="match status" value="1"/>
</dbReference>
<dbReference type="RefSeq" id="WP_382387710.1">
    <property type="nucleotide sequence ID" value="NZ_JBHLWI010000030.1"/>
</dbReference>
<accession>A0ABV6FVA3</accession>
<evidence type="ECO:0000313" key="6">
    <source>
        <dbReference type="Proteomes" id="UP001589797"/>
    </source>
</evidence>
<dbReference type="SUPFAM" id="SSF110738">
    <property type="entry name" value="Glycerate kinase I"/>
    <property type="match status" value="1"/>
</dbReference>
<evidence type="ECO:0000256" key="4">
    <source>
        <dbReference type="PIRNR" id="PIRNR006078"/>
    </source>
</evidence>
<gene>
    <name evidence="5" type="ORF">ACFFIP_11125</name>
</gene>
<dbReference type="NCBIfam" id="TIGR00045">
    <property type="entry name" value="glycerate kinase"/>
    <property type="match status" value="1"/>
</dbReference>
<dbReference type="InterPro" id="IPR018193">
    <property type="entry name" value="Glyc_kinase_flavodox-like_fold"/>
</dbReference>
<keyword evidence="6" id="KW-1185">Reference proteome</keyword>
<reference evidence="5 6" key="1">
    <citation type="submission" date="2024-09" db="EMBL/GenBank/DDBJ databases">
        <authorList>
            <person name="Sun Q."/>
            <person name="Mori K."/>
        </authorList>
    </citation>
    <scope>NUCLEOTIDE SEQUENCE [LARGE SCALE GENOMIC DNA]</scope>
    <source>
        <strain evidence="5 6">CCM 7650</strain>
    </source>
</reference>
<dbReference type="PANTHER" id="PTHR21599:SF0">
    <property type="entry name" value="GLYCERATE KINASE"/>
    <property type="match status" value="1"/>
</dbReference>
<evidence type="ECO:0000256" key="3">
    <source>
        <dbReference type="ARBA" id="ARBA00022777"/>
    </source>
</evidence>
<dbReference type="Gene3D" id="3.90.1510.10">
    <property type="entry name" value="Glycerate kinase, domain 2"/>
    <property type="match status" value="1"/>
</dbReference>
<dbReference type="InterPro" id="IPR018197">
    <property type="entry name" value="Glycerate_kinase_RE-like"/>
</dbReference>
<organism evidence="5 6">
    <name type="scientific">Fontibacter flavus</name>
    <dbReference type="NCBI Taxonomy" id="654838"/>
    <lineage>
        <taxon>Bacteria</taxon>
        <taxon>Pseudomonadati</taxon>
        <taxon>Bacteroidota</taxon>
        <taxon>Cytophagia</taxon>
        <taxon>Cytophagales</taxon>
        <taxon>Cyclobacteriaceae</taxon>
        <taxon>Fontibacter</taxon>
    </lineage>
</organism>
<sequence>MKILIAPNAFKGTIEADEAAEIIQQAILKTNQNARTEMLPIADGGDGTCYLLAKTLGLERIECWALDALGRPISGFYFLDRENKTVYLDVSTASGIKHLHNFEKSPFISSSYGTGELIVDALKQGVQHVVLGLGGSATIDLGLGILAALGFKFLDEKGRNIPIFSGNFFSKIRYIQRPITKSTLSFTCLCDVRNTFFGEKGAIPVFGPQKGLQKSEITEFEQSSKKVLELLCEKTGSVIQDQEGFGAAGGIAYGLSFFFPVEMKMGAKWFFEQVNLTEKLNWADCILTGEGQFDEQSAGGKGSYELLQLSKALNKKTILITSGNGAEGAGFEEVIRLPDLDFTQERYMIQAKENLEKAILEYAHLFSDV</sequence>
<evidence type="ECO:0000256" key="1">
    <source>
        <dbReference type="ARBA" id="ARBA00006284"/>
    </source>
</evidence>
<dbReference type="PIRSF" id="PIRSF006078">
    <property type="entry name" value="GlxK"/>
    <property type="match status" value="1"/>
</dbReference>
<comment type="similarity">
    <text evidence="1 4">Belongs to the glycerate kinase type-1 family.</text>
</comment>
<protein>
    <submittedName>
        <fullName evidence="5">Glycerate kinase</fullName>
    </submittedName>
</protein>
<dbReference type="Gene3D" id="3.40.50.10350">
    <property type="entry name" value="Glycerate kinase, domain 1"/>
    <property type="match status" value="1"/>
</dbReference>